<comment type="caution">
    <text evidence="2">The sequence shown here is derived from an EMBL/GenBank/DDBJ whole genome shotgun (WGS) entry which is preliminary data.</text>
</comment>
<keyword evidence="3" id="KW-1185">Reference proteome</keyword>
<dbReference type="Proteomes" id="UP000612233">
    <property type="component" value="Unassembled WGS sequence"/>
</dbReference>
<keyword evidence="1" id="KW-1133">Transmembrane helix</keyword>
<dbReference type="AlphaFoldDB" id="A0A927GJM1"/>
<evidence type="ECO:0000256" key="1">
    <source>
        <dbReference type="SAM" id="Phobius"/>
    </source>
</evidence>
<protein>
    <submittedName>
        <fullName evidence="2">Uncharacterized protein</fullName>
    </submittedName>
</protein>
<sequence length="205" mass="22397">MTTPHFFDELSRRWQQQTLAPAGTPGQWQALLAGGSHGPVTQMIRHVWAELIAGALITAPLLVALLRMPSGWAQGLAAGLAGLGGLSLFYYYSQLQLLRQLQHSADPLRSHAAGYLRQLRGLLRLSHRASLGLTVVLAALALYGAKQFVLPALPAAATCSFLLWFGLTVAASLALVHWLTKWHIRESYGQHIDRLEAVLQELPPE</sequence>
<proteinExistence type="predicted"/>
<dbReference type="RefSeq" id="WP_191005115.1">
    <property type="nucleotide sequence ID" value="NZ_JACXAD010000010.1"/>
</dbReference>
<keyword evidence="1" id="KW-0812">Transmembrane</keyword>
<feature type="transmembrane region" description="Helical" evidence="1">
    <location>
        <begin position="72"/>
        <end position="92"/>
    </location>
</feature>
<accession>A0A927GJM1</accession>
<keyword evidence="1" id="KW-0472">Membrane</keyword>
<evidence type="ECO:0000313" key="3">
    <source>
        <dbReference type="Proteomes" id="UP000612233"/>
    </source>
</evidence>
<dbReference type="EMBL" id="JACXAD010000010">
    <property type="protein sequence ID" value="MBD2768294.1"/>
    <property type="molecule type" value="Genomic_DNA"/>
</dbReference>
<evidence type="ECO:0000313" key="2">
    <source>
        <dbReference type="EMBL" id="MBD2768294.1"/>
    </source>
</evidence>
<reference evidence="2" key="1">
    <citation type="submission" date="2020-09" db="EMBL/GenBank/DDBJ databases">
        <authorList>
            <person name="Kim M.K."/>
        </authorList>
    </citation>
    <scope>NUCLEOTIDE SEQUENCE</scope>
    <source>
        <strain evidence="2">BT664</strain>
    </source>
</reference>
<organism evidence="2 3">
    <name type="scientific">Hymenobacter montanus</name>
    <dbReference type="NCBI Taxonomy" id="2771359"/>
    <lineage>
        <taxon>Bacteria</taxon>
        <taxon>Pseudomonadati</taxon>
        <taxon>Bacteroidota</taxon>
        <taxon>Cytophagia</taxon>
        <taxon>Cytophagales</taxon>
        <taxon>Hymenobacteraceae</taxon>
        <taxon>Hymenobacter</taxon>
    </lineage>
</organism>
<feature type="transmembrane region" description="Helical" evidence="1">
    <location>
        <begin position="47"/>
        <end position="66"/>
    </location>
</feature>
<gene>
    <name evidence="2" type="ORF">IC235_10355</name>
</gene>
<feature type="transmembrane region" description="Helical" evidence="1">
    <location>
        <begin position="155"/>
        <end position="179"/>
    </location>
</feature>
<name>A0A927GJM1_9BACT</name>
<feature type="transmembrane region" description="Helical" evidence="1">
    <location>
        <begin position="125"/>
        <end position="143"/>
    </location>
</feature>